<dbReference type="Proteomes" id="UP000298484">
    <property type="component" value="Unassembled WGS sequence"/>
</dbReference>
<feature type="region of interest" description="Disordered" evidence="1">
    <location>
        <begin position="60"/>
        <end position="124"/>
    </location>
</feature>
<protein>
    <submittedName>
        <fullName evidence="3">Uncharacterized protein</fullName>
    </submittedName>
</protein>
<keyword evidence="2" id="KW-0812">Transmembrane</keyword>
<keyword evidence="2" id="KW-1133">Transmembrane helix</keyword>
<dbReference type="AlphaFoldDB" id="A0A4Y9AD25"/>
<reference evidence="3 4" key="1">
    <citation type="submission" date="2019-03" db="EMBL/GenBank/DDBJ databases">
        <title>Genome sequence of Lentibacillus salicampi ATCC BAA-719.</title>
        <authorList>
            <person name="Maclea K.S."/>
            <person name="Simoes Junior M."/>
        </authorList>
    </citation>
    <scope>NUCLEOTIDE SEQUENCE [LARGE SCALE GENOMIC DNA]</scope>
    <source>
        <strain evidence="3 4">ATCC BAA-719</strain>
    </source>
</reference>
<evidence type="ECO:0000256" key="2">
    <source>
        <dbReference type="SAM" id="Phobius"/>
    </source>
</evidence>
<dbReference type="EMBL" id="SRHY01000004">
    <property type="protein sequence ID" value="TFJ93696.1"/>
    <property type="molecule type" value="Genomic_DNA"/>
</dbReference>
<keyword evidence="2" id="KW-0472">Membrane</keyword>
<evidence type="ECO:0000313" key="3">
    <source>
        <dbReference type="EMBL" id="TFJ93696.1"/>
    </source>
</evidence>
<evidence type="ECO:0000313" key="4">
    <source>
        <dbReference type="Proteomes" id="UP000298484"/>
    </source>
</evidence>
<organism evidence="3 4">
    <name type="scientific">Lentibacillus salicampi</name>
    <dbReference type="NCBI Taxonomy" id="175306"/>
    <lineage>
        <taxon>Bacteria</taxon>
        <taxon>Bacillati</taxon>
        <taxon>Bacillota</taxon>
        <taxon>Bacilli</taxon>
        <taxon>Bacillales</taxon>
        <taxon>Bacillaceae</taxon>
        <taxon>Lentibacillus</taxon>
    </lineage>
</organism>
<feature type="compositionally biased region" description="Basic residues" evidence="1">
    <location>
        <begin position="66"/>
        <end position="78"/>
    </location>
</feature>
<dbReference type="InterPro" id="IPR048110">
    <property type="entry name" value="SA1362/YqhP-like"/>
</dbReference>
<accession>A0A4Y9AD25</accession>
<name>A0A4Y9AD25_9BACI</name>
<keyword evidence="4" id="KW-1185">Reference proteome</keyword>
<dbReference type="OrthoDB" id="2974227at2"/>
<proteinExistence type="predicted"/>
<sequence length="124" mass="13958">MSQNKGALLVYAVIGLAIIGVVAQLFTNTASFLTSIFTMVGFGIAVFALIYFLFFRKRTPGNDSKKYKKAVKQSKAKYSRQQNKPTTPSKRPQSFSLKKKSHKRPSHLRVIDGNKSKRKNRASF</sequence>
<dbReference type="RefSeq" id="WP_135108952.1">
    <property type="nucleotide sequence ID" value="NZ_SRHY01000004.1"/>
</dbReference>
<feature type="compositionally biased region" description="Polar residues" evidence="1">
    <location>
        <begin position="80"/>
        <end position="96"/>
    </location>
</feature>
<comment type="caution">
    <text evidence="3">The sequence shown here is derived from an EMBL/GenBank/DDBJ whole genome shotgun (WGS) entry which is preliminary data.</text>
</comment>
<evidence type="ECO:0000256" key="1">
    <source>
        <dbReference type="SAM" id="MobiDB-lite"/>
    </source>
</evidence>
<gene>
    <name evidence="3" type="ORF">E4U82_04880</name>
</gene>
<dbReference type="NCBIfam" id="NF041554">
    <property type="entry name" value="SA1362_fam"/>
    <property type="match status" value="1"/>
</dbReference>
<feature type="transmembrane region" description="Helical" evidence="2">
    <location>
        <begin position="32"/>
        <end position="55"/>
    </location>
</feature>
<feature type="transmembrane region" description="Helical" evidence="2">
    <location>
        <begin position="7"/>
        <end position="26"/>
    </location>
</feature>
<feature type="compositionally biased region" description="Basic residues" evidence="1">
    <location>
        <begin position="97"/>
        <end position="107"/>
    </location>
</feature>